<evidence type="ECO:0000256" key="1">
    <source>
        <dbReference type="SAM" id="MobiDB-lite"/>
    </source>
</evidence>
<sequence>MCSIYYMPLSNSDIPLDYPFRVDAENITVIMNARSSGPKYQLALVDKILSFFVIGGGYFIQELYFLFDGGVKIDFSVMPNSCYAVDYEFRDAEWWKINITIDFNKNTFACGKRTEPFSLLRVKPTQKYLEDGGLKVLPFTLSWKFYNNTYYTTVFPRKYVLLPAANRPRTTTTTTTTTTTPSTTTSTTTTTSTMTTTSTTKKTATVVTIFATTGMQPNTMSTLAVADSPVSSR</sequence>
<feature type="compositionally biased region" description="Low complexity" evidence="1">
    <location>
        <begin position="170"/>
        <end position="194"/>
    </location>
</feature>
<evidence type="ECO:0000313" key="2">
    <source>
        <dbReference type="Proteomes" id="UP000492821"/>
    </source>
</evidence>
<keyword evidence="2" id="KW-1185">Reference proteome</keyword>
<accession>A0A7E4VGP1</accession>
<organism evidence="2 3">
    <name type="scientific">Panagrellus redivivus</name>
    <name type="common">Microworm</name>
    <dbReference type="NCBI Taxonomy" id="6233"/>
    <lineage>
        <taxon>Eukaryota</taxon>
        <taxon>Metazoa</taxon>
        <taxon>Ecdysozoa</taxon>
        <taxon>Nematoda</taxon>
        <taxon>Chromadorea</taxon>
        <taxon>Rhabditida</taxon>
        <taxon>Tylenchina</taxon>
        <taxon>Panagrolaimomorpha</taxon>
        <taxon>Panagrolaimoidea</taxon>
        <taxon>Panagrolaimidae</taxon>
        <taxon>Panagrellus</taxon>
    </lineage>
</organism>
<dbReference type="Proteomes" id="UP000492821">
    <property type="component" value="Unassembled WGS sequence"/>
</dbReference>
<protein>
    <submittedName>
        <fullName evidence="3">CUB_2 domain-containing protein</fullName>
    </submittedName>
</protein>
<reference evidence="2" key="1">
    <citation type="journal article" date="2013" name="Genetics">
        <title>The draft genome and transcriptome of Panagrellus redivivus are shaped by the harsh demands of a free-living lifestyle.</title>
        <authorList>
            <person name="Srinivasan J."/>
            <person name="Dillman A.R."/>
            <person name="Macchietto M.G."/>
            <person name="Heikkinen L."/>
            <person name="Lakso M."/>
            <person name="Fracchia K.M."/>
            <person name="Antoshechkin I."/>
            <person name="Mortazavi A."/>
            <person name="Wong G."/>
            <person name="Sternberg P.W."/>
        </authorList>
    </citation>
    <scope>NUCLEOTIDE SEQUENCE [LARGE SCALE GENOMIC DNA]</scope>
    <source>
        <strain evidence="2">MT8872</strain>
    </source>
</reference>
<dbReference type="AlphaFoldDB" id="A0A7E4VGP1"/>
<dbReference type="WBParaSite" id="Pan_g20855.t1">
    <property type="protein sequence ID" value="Pan_g20855.t1"/>
    <property type="gene ID" value="Pan_g20855"/>
</dbReference>
<reference evidence="3" key="2">
    <citation type="submission" date="2020-10" db="UniProtKB">
        <authorList>
            <consortium name="WormBaseParasite"/>
        </authorList>
    </citation>
    <scope>IDENTIFICATION</scope>
</reference>
<feature type="region of interest" description="Disordered" evidence="1">
    <location>
        <begin position="169"/>
        <end position="194"/>
    </location>
</feature>
<proteinExistence type="predicted"/>
<evidence type="ECO:0000313" key="3">
    <source>
        <dbReference type="WBParaSite" id="Pan_g20855.t1"/>
    </source>
</evidence>
<name>A0A7E4VGP1_PANRE</name>